<evidence type="ECO:0000313" key="10">
    <source>
        <dbReference type="Proteomes" id="UP000470771"/>
    </source>
</evidence>
<evidence type="ECO:0000313" key="9">
    <source>
        <dbReference type="EMBL" id="NBG64855.1"/>
    </source>
</evidence>
<proteinExistence type="inferred from homology"/>
<protein>
    <submittedName>
        <fullName evidence="9">Trimeric intracellular cation channel family protein</fullName>
    </submittedName>
</protein>
<comment type="subcellular location">
    <subcellularLocation>
        <location evidence="1">Cell membrane</location>
        <topology evidence="1">Multi-pass membrane protein</topology>
    </subcellularLocation>
</comment>
<evidence type="ECO:0000256" key="2">
    <source>
        <dbReference type="ARBA" id="ARBA00008193"/>
    </source>
</evidence>
<keyword evidence="3" id="KW-1003">Cell membrane</keyword>
<feature type="transmembrane region" description="Helical" evidence="7">
    <location>
        <begin position="150"/>
        <end position="168"/>
    </location>
</feature>
<dbReference type="PANTHER" id="PTHR30506:SF3">
    <property type="entry name" value="UPF0126 INNER MEMBRANE PROTEIN YADS-RELATED"/>
    <property type="match status" value="1"/>
</dbReference>
<dbReference type="GO" id="GO:0005886">
    <property type="term" value="C:plasma membrane"/>
    <property type="evidence" value="ECO:0007669"/>
    <property type="project" value="UniProtKB-SubCell"/>
</dbReference>
<dbReference type="PANTHER" id="PTHR30506">
    <property type="entry name" value="INNER MEMBRANE PROTEIN"/>
    <property type="match status" value="1"/>
</dbReference>
<evidence type="ECO:0000259" key="8">
    <source>
        <dbReference type="Pfam" id="PF03458"/>
    </source>
</evidence>
<evidence type="ECO:0000256" key="6">
    <source>
        <dbReference type="ARBA" id="ARBA00023136"/>
    </source>
</evidence>
<dbReference type="Pfam" id="PF03458">
    <property type="entry name" value="Gly_transporter"/>
    <property type="match status" value="2"/>
</dbReference>
<evidence type="ECO:0000256" key="7">
    <source>
        <dbReference type="SAM" id="Phobius"/>
    </source>
</evidence>
<feature type="domain" description="Glycine transporter" evidence="8">
    <location>
        <begin position="8"/>
        <end position="81"/>
    </location>
</feature>
<dbReference type="InterPro" id="IPR005115">
    <property type="entry name" value="Gly_transporter"/>
</dbReference>
<keyword evidence="10" id="KW-1185">Reference proteome</keyword>
<dbReference type="RefSeq" id="WP_160631406.1">
    <property type="nucleotide sequence ID" value="NZ_WWNE01000003.1"/>
</dbReference>
<feature type="domain" description="Glycine transporter" evidence="8">
    <location>
        <begin position="93"/>
        <end position="166"/>
    </location>
</feature>
<evidence type="ECO:0000256" key="3">
    <source>
        <dbReference type="ARBA" id="ARBA00022475"/>
    </source>
</evidence>
<evidence type="ECO:0000256" key="4">
    <source>
        <dbReference type="ARBA" id="ARBA00022692"/>
    </source>
</evidence>
<comment type="caution">
    <text evidence="9">The sequence shown here is derived from an EMBL/GenBank/DDBJ whole genome shotgun (WGS) entry which is preliminary data.</text>
</comment>
<comment type="similarity">
    <text evidence="2">Belongs to the UPF0126 family.</text>
</comment>
<dbReference type="AlphaFoldDB" id="A0A6N9NJN0"/>
<feature type="transmembrane region" description="Helical" evidence="7">
    <location>
        <begin position="31"/>
        <end position="52"/>
    </location>
</feature>
<dbReference type="Proteomes" id="UP000470771">
    <property type="component" value="Unassembled WGS sequence"/>
</dbReference>
<keyword evidence="4 7" id="KW-0812">Transmembrane</keyword>
<organism evidence="9 10">
    <name type="scientific">Acidiluteibacter ferrifornacis</name>
    <dbReference type="NCBI Taxonomy" id="2692424"/>
    <lineage>
        <taxon>Bacteria</taxon>
        <taxon>Pseudomonadati</taxon>
        <taxon>Bacteroidota</taxon>
        <taxon>Flavobacteriia</taxon>
        <taxon>Flavobacteriales</taxon>
        <taxon>Cryomorphaceae</taxon>
        <taxon>Acidiluteibacter</taxon>
    </lineage>
</organism>
<feature type="transmembrane region" description="Helical" evidence="7">
    <location>
        <begin position="174"/>
        <end position="191"/>
    </location>
</feature>
<dbReference type="EMBL" id="WWNE01000003">
    <property type="protein sequence ID" value="NBG64855.1"/>
    <property type="molecule type" value="Genomic_DNA"/>
</dbReference>
<feature type="transmembrane region" description="Helical" evidence="7">
    <location>
        <begin position="64"/>
        <end position="80"/>
    </location>
</feature>
<keyword evidence="6 7" id="KW-0472">Membrane</keyword>
<sequence>MNQILFSLDLIGTFVFAISGVISASKNKLDLFGALFLGFITAVGGGTVRDLLLGVAPVSWVRDTYYLFIIILAVAVTYLFKRHVLKLRKTLFFFDTVGIGVFTILGLQKALILDVSPIVAVIMGTFSAVLGGVIRDILVNDIPLIFRNEIYATACIIGASVFLLLERFNVSFEVNVVTTIMIIITIRLISVKYKIGLPKIE</sequence>
<keyword evidence="5 7" id="KW-1133">Transmembrane helix</keyword>
<evidence type="ECO:0000256" key="5">
    <source>
        <dbReference type="ARBA" id="ARBA00022989"/>
    </source>
</evidence>
<feature type="transmembrane region" description="Helical" evidence="7">
    <location>
        <begin position="92"/>
        <end position="112"/>
    </location>
</feature>
<accession>A0A6N9NJN0</accession>
<feature type="transmembrane region" description="Helical" evidence="7">
    <location>
        <begin position="6"/>
        <end position="24"/>
    </location>
</feature>
<evidence type="ECO:0000256" key="1">
    <source>
        <dbReference type="ARBA" id="ARBA00004651"/>
    </source>
</evidence>
<gene>
    <name evidence="9" type="ORF">GQN54_01915</name>
</gene>
<feature type="transmembrane region" description="Helical" evidence="7">
    <location>
        <begin position="118"/>
        <end position="138"/>
    </location>
</feature>
<reference evidence="9 10" key="1">
    <citation type="submission" date="2019-12" db="EMBL/GenBank/DDBJ databases">
        <authorList>
            <person name="Zhao J."/>
        </authorList>
    </citation>
    <scope>NUCLEOTIDE SEQUENCE [LARGE SCALE GENOMIC DNA]</scope>
    <source>
        <strain evidence="9 10">S-15</strain>
    </source>
</reference>
<name>A0A6N9NJN0_9FLAO</name>